<feature type="region of interest" description="Disordered" evidence="1">
    <location>
        <begin position="1"/>
        <end position="38"/>
    </location>
</feature>
<gene>
    <name evidence="2" type="ORF">DI616_19970</name>
</gene>
<organism evidence="2 3">
    <name type="scientific">Paracoccus denitrificans</name>
    <dbReference type="NCBI Taxonomy" id="266"/>
    <lineage>
        <taxon>Bacteria</taxon>
        <taxon>Pseudomonadati</taxon>
        <taxon>Pseudomonadota</taxon>
        <taxon>Alphaproteobacteria</taxon>
        <taxon>Rhodobacterales</taxon>
        <taxon>Paracoccaceae</taxon>
        <taxon>Paracoccus</taxon>
    </lineage>
</organism>
<sequence length="168" mass="18186">MSDHDNHEDHEDHGEEQNPGLVKKNRQLLSEAKQSRARADELQAQLDAANSELTAIKLTNPVNDMLSDLVHPALSESARLATVGEFIDFALRDDGSIGVFKKDGSEAGVEFSVTELREYLSKVSGGRLDSLLLAPESRGTGMHGNGGYRSNVPKQPAPAILSNRLGIK</sequence>
<name>A0A533HU68_PARDE</name>
<evidence type="ECO:0000313" key="2">
    <source>
        <dbReference type="EMBL" id="TKW63076.1"/>
    </source>
</evidence>
<evidence type="ECO:0000313" key="3">
    <source>
        <dbReference type="Proteomes" id="UP000315344"/>
    </source>
</evidence>
<accession>A0A533HU68</accession>
<reference evidence="2 3" key="1">
    <citation type="journal article" date="2017" name="Nat. Commun.">
        <title>In situ click chemistry generation of cyclooxygenase-2 inhibitors.</title>
        <authorList>
            <person name="Bhardwaj A."/>
            <person name="Kaur J."/>
            <person name="Wuest M."/>
            <person name="Wuest F."/>
        </authorList>
    </citation>
    <scope>NUCLEOTIDE SEQUENCE [LARGE SCALE GENOMIC DNA]</scope>
    <source>
        <strain evidence="2">S2_012_000_R3_94</strain>
    </source>
</reference>
<proteinExistence type="predicted"/>
<protein>
    <submittedName>
        <fullName evidence="2">Uncharacterized protein</fullName>
    </submittedName>
</protein>
<comment type="caution">
    <text evidence="2">The sequence shown here is derived from an EMBL/GenBank/DDBJ whole genome shotgun (WGS) entry which is preliminary data.</text>
</comment>
<dbReference type="AlphaFoldDB" id="A0A533HU68"/>
<dbReference type="Proteomes" id="UP000315344">
    <property type="component" value="Unassembled WGS sequence"/>
</dbReference>
<evidence type="ECO:0000256" key="1">
    <source>
        <dbReference type="SAM" id="MobiDB-lite"/>
    </source>
</evidence>
<dbReference type="EMBL" id="VAFL01000039">
    <property type="protein sequence ID" value="TKW63076.1"/>
    <property type="molecule type" value="Genomic_DNA"/>
</dbReference>
<feature type="compositionally biased region" description="Basic and acidic residues" evidence="1">
    <location>
        <begin position="1"/>
        <end position="16"/>
    </location>
</feature>